<evidence type="ECO:0000313" key="2">
    <source>
        <dbReference type="Proteomes" id="UP001162480"/>
    </source>
</evidence>
<organism evidence="1 2">
    <name type="scientific">Octopus vulgaris</name>
    <name type="common">Common octopus</name>
    <dbReference type="NCBI Taxonomy" id="6645"/>
    <lineage>
        <taxon>Eukaryota</taxon>
        <taxon>Metazoa</taxon>
        <taxon>Spiralia</taxon>
        <taxon>Lophotrochozoa</taxon>
        <taxon>Mollusca</taxon>
        <taxon>Cephalopoda</taxon>
        <taxon>Coleoidea</taxon>
        <taxon>Octopodiformes</taxon>
        <taxon>Octopoda</taxon>
        <taxon>Incirrata</taxon>
        <taxon>Octopodidae</taxon>
        <taxon>Octopus</taxon>
    </lineage>
</organism>
<proteinExistence type="predicted"/>
<name>A0AA36BLT8_OCTVU</name>
<dbReference type="Proteomes" id="UP001162480">
    <property type="component" value="Chromosome 19"/>
</dbReference>
<dbReference type="EMBL" id="OX597832">
    <property type="protein sequence ID" value="CAI9736539.1"/>
    <property type="molecule type" value="Genomic_DNA"/>
</dbReference>
<sequence length="69" mass="7551">MKHISETGGSKKYNAFRQLGNAELGITFGGDAHKIRFEYQHSAAGVHYQPSLDARAVTYDSLSPPTVLD</sequence>
<accession>A0AA36BLT8</accession>
<evidence type="ECO:0000313" key="1">
    <source>
        <dbReference type="EMBL" id="CAI9736539.1"/>
    </source>
</evidence>
<protein>
    <submittedName>
        <fullName evidence="1">Uncharacterized protein</fullName>
    </submittedName>
</protein>
<dbReference type="AlphaFoldDB" id="A0AA36BLT8"/>
<keyword evidence="2" id="KW-1185">Reference proteome</keyword>
<reference evidence="1" key="1">
    <citation type="submission" date="2023-08" db="EMBL/GenBank/DDBJ databases">
        <authorList>
            <person name="Alioto T."/>
            <person name="Alioto T."/>
            <person name="Gomez Garrido J."/>
        </authorList>
    </citation>
    <scope>NUCLEOTIDE SEQUENCE</scope>
</reference>
<gene>
    <name evidence="1" type="ORF">OCTVUL_1B004514</name>
</gene>